<name>A0ABV8UQS5_9BACL</name>
<gene>
    <name evidence="1" type="ORF">ACFO0S_01035</name>
</gene>
<dbReference type="Gene3D" id="3.40.47.40">
    <property type="entry name" value="Stage V sporulation protein AD"/>
    <property type="match status" value="1"/>
</dbReference>
<dbReference type="RefSeq" id="WP_378139242.1">
    <property type="nucleotide sequence ID" value="NZ_JBHSEF010000008.1"/>
</dbReference>
<dbReference type="InterPro" id="IPR038369">
    <property type="entry name" value="SpoVAD_sf"/>
</dbReference>
<evidence type="ECO:0000313" key="2">
    <source>
        <dbReference type="Proteomes" id="UP001595733"/>
    </source>
</evidence>
<protein>
    <submittedName>
        <fullName evidence="1">Stage V sporulation protein AD</fullName>
    </submittedName>
</protein>
<comment type="caution">
    <text evidence="1">The sequence shown here is derived from an EMBL/GenBank/DDBJ whole genome shotgun (WGS) entry which is preliminary data.</text>
</comment>
<proteinExistence type="predicted"/>
<reference evidence="2" key="1">
    <citation type="journal article" date="2019" name="Int. J. Syst. Evol. Microbiol.">
        <title>The Global Catalogue of Microorganisms (GCM) 10K type strain sequencing project: providing services to taxonomists for standard genome sequencing and annotation.</title>
        <authorList>
            <consortium name="The Broad Institute Genomics Platform"/>
            <consortium name="The Broad Institute Genome Sequencing Center for Infectious Disease"/>
            <person name="Wu L."/>
            <person name="Ma J."/>
        </authorList>
    </citation>
    <scope>NUCLEOTIDE SEQUENCE [LARGE SCALE GENOMIC DNA]</scope>
    <source>
        <strain evidence="2">CCUG 50353</strain>
    </source>
</reference>
<keyword evidence="2" id="KW-1185">Reference proteome</keyword>
<dbReference type="Pfam" id="PF07451">
    <property type="entry name" value="SpoVAD"/>
    <property type="match status" value="1"/>
</dbReference>
<dbReference type="SUPFAM" id="SSF53901">
    <property type="entry name" value="Thiolase-like"/>
    <property type="match status" value="1"/>
</dbReference>
<dbReference type="EMBL" id="JBHSEF010000008">
    <property type="protein sequence ID" value="MFC4353646.1"/>
    <property type="molecule type" value="Genomic_DNA"/>
</dbReference>
<organism evidence="1 2">
    <name type="scientific">Chryseomicrobium palamuruense</name>
    <dbReference type="NCBI Taxonomy" id="682973"/>
    <lineage>
        <taxon>Bacteria</taxon>
        <taxon>Bacillati</taxon>
        <taxon>Bacillota</taxon>
        <taxon>Bacilli</taxon>
        <taxon>Bacillales</taxon>
        <taxon>Caryophanaceae</taxon>
        <taxon>Chryseomicrobium</taxon>
    </lineage>
</organism>
<dbReference type="InterPro" id="IPR010894">
    <property type="entry name" value="SpoVAD"/>
</dbReference>
<dbReference type="InterPro" id="IPR016039">
    <property type="entry name" value="Thiolase-like"/>
</dbReference>
<sequence>MVETLYFPKMMGVLAASVTAGPMEKNSAFASYFDEFLHEENNKKFSYEDLHQVLFDKSRHRALEKAELQANEIAYAVGGDLINQMTPTTFSAAGHGIPMYPLFSACATSVQASIQAAIFGQLTQSPILMTTGSFHAAVERQFRYPIEYGSQKPDTAQWTVTAGVSAIWGRVEKGPYLSHATIGKVMDANQSNPYDMGSAMAPAAIDTIERHLKGMNAELSDYDAIITGDLGKYGLEIVKTLLSDQEGVIRDAGALFYGKETFCNAGGSGAGCSAAVYFTHVLDNMQKEKWKRVLLVATGALLSPLTFQQGKTIPSIAHAMEWRVKP</sequence>
<accession>A0ABV8UQS5</accession>
<evidence type="ECO:0000313" key="1">
    <source>
        <dbReference type="EMBL" id="MFC4353646.1"/>
    </source>
</evidence>
<dbReference type="Proteomes" id="UP001595733">
    <property type="component" value="Unassembled WGS sequence"/>
</dbReference>